<reference evidence="2" key="1">
    <citation type="submission" date="2025-08" db="UniProtKB">
        <authorList>
            <consortium name="RefSeq"/>
        </authorList>
    </citation>
    <scope>IDENTIFICATION</scope>
</reference>
<dbReference type="PRINTS" id="PR00081">
    <property type="entry name" value="GDHRDH"/>
</dbReference>
<evidence type="ECO:0000313" key="2">
    <source>
        <dbReference type="RefSeq" id="XP_035828793.1"/>
    </source>
</evidence>
<dbReference type="PANTHER" id="PTHR44115">
    <property type="entry name" value="PROTEIN CBG09704"/>
    <property type="match status" value="1"/>
</dbReference>
<dbReference type="Gene3D" id="3.40.50.720">
    <property type="entry name" value="NAD(P)-binding Rossmann-like Domain"/>
    <property type="match status" value="1"/>
</dbReference>
<dbReference type="RefSeq" id="XP_035828793.1">
    <property type="nucleotide sequence ID" value="XM_035972900.1"/>
</dbReference>
<dbReference type="Proteomes" id="UP000694888">
    <property type="component" value="Unplaced"/>
</dbReference>
<proteinExistence type="predicted"/>
<dbReference type="GeneID" id="101856699"/>
<name>A0ABM1W2A0_APLCA</name>
<evidence type="ECO:0000313" key="1">
    <source>
        <dbReference type="Proteomes" id="UP000694888"/>
    </source>
</evidence>
<organism evidence="1 2">
    <name type="scientific">Aplysia californica</name>
    <name type="common">California sea hare</name>
    <dbReference type="NCBI Taxonomy" id="6500"/>
    <lineage>
        <taxon>Eukaryota</taxon>
        <taxon>Metazoa</taxon>
        <taxon>Spiralia</taxon>
        <taxon>Lophotrochozoa</taxon>
        <taxon>Mollusca</taxon>
        <taxon>Gastropoda</taxon>
        <taxon>Heterobranchia</taxon>
        <taxon>Euthyneura</taxon>
        <taxon>Tectipleura</taxon>
        <taxon>Aplysiida</taxon>
        <taxon>Aplysioidea</taxon>
        <taxon>Aplysiidae</taxon>
        <taxon>Aplysia</taxon>
    </lineage>
</organism>
<dbReference type="InterPro" id="IPR036291">
    <property type="entry name" value="NAD(P)-bd_dom_sf"/>
</dbReference>
<sequence>MESLSLQNKVAIITGSSSGIGAAAAKLMARRGAKVTLHGRNQARLDAVKEDVEKAGVDSSNVISVAGDVTDPKVREQLVSKTLDAFGQIDILVNNAGDVQLNVPLLQLSREFLFANIDLLLHVPIHLAQLCHPHLAKTKGNIVNISSVSSFTIVVINQFSHNLQVKNLFE</sequence>
<dbReference type="Pfam" id="PF00106">
    <property type="entry name" value="adh_short"/>
    <property type="match status" value="1"/>
</dbReference>
<protein>
    <submittedName>
        <fullName evidence="2">Uncharacterized oxidoreductase SSP0419</fullName>
    </submittedName>
</protein>
<accession>A0ABM1W2A0</accession>
<gene>
    <name evidence="2" type="primary">LOC101856699</name>
</gene>
<keyword evidence="1" id="KW-1185">Reference proteome</keyword>
<dbReference type="InterPro" id="IPR002347">
    <property type="entry name" value="SDR_fam"/>
</dbReference>
<dbReference type="PANTHER" id="PTHR44115:SF2">
    <property type="entry name" value="NAD(P)-BINDING PROTEIN"/>
    <property type="match status" value="1"/>
</dbReference>
<dbReference type="PRINTS" id="PR00080">
    <property type="entry name" value="SDRFAMILY"/>
</dbReference>
<dbReference type="SUPFAM" id="SSF51735">
    <property type="entry name" value="NAD(P)-binding Rossmann-fold domains"/>
    <property type="match status" value="1"/>
</dbReference>